<name>B3CJG6_9VIRU</name>
<comment type="subcellular location">
    <subcellularLocation>
        <location evidence="2">Virion</location>
    </subcellularLocation>
</comment>
<feature type="domain" description="Potexviruses and carlaviruses coat protein" evidence="8">
    <location>
        <begin position="163"/>
        <end position="178"/>
    </location>
</feature>
<evidence type="ECO:0000313" key="9">
    <source>
        <dbReference type="EMBL" id="CAN88812.1"/>
    </source>
</evidence>
<reference evidence="10" key="2">
    <citation type="submission" date="2020-11" db="EMBL/GenBank/DDBJ databases">
        <authorList>
            <person name="Knierim D."/>
            <person name="Margaria P."/>
            <person name="Menzel W."/>
            <person name="Winter S."/>
        </authorList>
    </citation>
    <scope>NUCLEOTIDE SEQUENCE</scope>
    <source>
        <strain evidence="10">DSMZ PV-0904</strain>
    </source>
</reference>
<evidence type="ECO:0000313" key="10">
    <source>
        <dbReference type="EMBL" id="QWT83780.1"/>
    </source>
</evidence>
<dbReference type="GO" id="GO:1990904">
    <property type="term" value="C:ribonucleoprotein complex"/>
    <property type="evidence" value="ECO:0007669"/>
    <property type="project" value="UniProtKB-KW"/>
</dbReference>
<dbReference type="OrthoDB" id="15901at10239"/>
<feature type="region of interest" description="Disordered" evidence="7">
    <location>
        <begin position="1"/>
        <end position="39"/>
    </location>
</feature>
<dbReference type="Proteomes" id="UP000202928">
    <property type="component" value="Segment"/>
</dbReference>
<comment type="function">
    <text evidence="1">Required for genome encapsidation. Forms ribonucleoprotein complexes along with TGB1 helicase and viral RNA.</text>
</comment>
<keyword evidence="11" id="KW-1185">Reference proteome</keyword>
<keyword evidence="6" id="KW-0687">Ribonucleoprotein</keyword>
<keyword evidence="5" id="KW-0946">Virion</keyword>
<dbReference type="PRINTS" id="PR00232">
    <property type="entry name" value="POTXCARLCOAT"/>
</dbReference>
<dbReference type="SMR" id="B3CJG6"/>
<dbReference type="GO" id="GO:0005198">
    <property type="term" value="F:structural molecule activity"/>
    <property type="evidence" value="ECO:0007669"/>
    <property type="project" value="InterPro"/>
</dbReference>
<dbReference type="PROSITE" id="PS00418">
    <property type="entry name" value="POTEX_CARLAVIRUS_COAT"/>
    <property type="match status" value="1"/>
</dbReference>
<sequence length="242" mass="26002">MGTPQAVNTPVNNPPRPTPVLQRPPANSSGPNLADPNRAPSMEDLAQVKYVSSSSAVATPAQITKLGEWFVKVGIEPNSTGPAMWDLARAYADVQASRSAMLTGASAADPNVSRQSLARQLDAVFLTPRQFCMYFAKVVWNILLTTQVPPASWAKLGYSYDCRFAAFDFFDGVLNPAALDPADGLVRQPSPREIQAHQVAKSASLARQRISEGNFVSSLSDVTHGRIGGINSMYAIEAPPEF</sequence>
<evidence type="ECO:0000256" key="3">
    <source>
        <dbReference type="ARBA" id="ARBA00022497"/>
    </source>
</evidence>
<evidence type="ECO:0000259" key="8">
    <source>
        <dbReference type="PROSITE" id="PS00418"/>
    </source>
</evidence>
<keyword evidence="4 9" id="KW-0167">Capsid protein</keyword>
<dbReference type="InterPro" id="IPR000052">
    <property type="entry name" value="Pltvir_coat"/>
</dbReference>
<evidence type="ECO:0000256" key="4">
    <source>
        <dbReference type="ARBA" id="ARBA00022561"/>
    </source>
</evidence>
<evidence type="ECO:0000313" key="11">
    <source>
        <dbReference type="Proteomes" id="UP000202928"/>
    </source>
</evidence>
<proteinExistence type="predicted"/>
<dbReference type="EMBL" id="MW248356">
    <property type="protein sequence ID" value="QWT83780.1"/>
    <property type="molecule type" value="Genomic_RNA"/>
</dbReference>
<evidence type="ECO:0000256" key="5">
    <source>
        <dbReference type="ARBA" id="ARBA00022844"/>
    </source>
</evidence>
<evidence type="ECO:0000256" key="2">
    <source>
        <dbReference type="ARBA" id="ARBA00004328"/>
    </source>
</evidence>
<keyword evidence="3" id="KW-1139">Helical capsid protein</keyword>
<gene>
    <name evidence="9" type="primary">CP</name>
    <name evidence="10" type="synonym">ORF5</name>
</gene>
<reference evidence="9 11" key="1">
    <citation type="journal article" date="2008" name="Arch. Virol.">
        <title>Characterisation of lettuce virus X, a new potexvirus infecting lettuce in Iran.</title>
        <authorList>
            <person name="Dizadji A."/>
            <person name="Koohi-Habibi M."/>
            <person name="Izadpanah K."/>
            <person name="Dietrich C."/>
            <person name="Mossahebi G.H."/>
            <person name="Winter S."/>
        </authorList>
    </citation>
    <scope>NUCLEOTIDE SEQUENCE [LARGE SCALE GENOMIC DNA]</scope>
</reference>
<dbReference type="EMBL" id="AM745758">
    <property type="protein sequence ID" value="CAN88812.1"/>
    <property type="molecule type" value="Genomic_RNA"/>
</dbReference>
<accession>B3CJG6</accession>
<dbReference type="KEGG" id="vg:6390855"/>
<organism evidence="9 11">
    <name type="scientific">Lettuce virus X</name>
    <dbReference type="NCBI Taxonomy" id="447171"/>
    <lineage>
        <taxon>Viruses</taxon>
        <taxon>Riboviria</taxon>
        <taxon>Orthornavirae</taxon>
        <taxon>Kitrinoviricota</taxon>
        <taxon>Alsuviricetes</taxon>
        <taxon>Tymovirales</taxon>
        <taxon>Alphaflexiviridae</taxon>
        <taxon>Potexvirus</taxon>
        <taxon>Potexvirus ecslactucae</taxon>
    </lineage>
</organism>
<dbReference type="GO" id="GO:0019029">
    <property type="term" value="C:helical viral capsid"/>
    <property type="evidence" value="ECO:0007669"/>
    <property type="project" value="UniProtKB-KW"/>
</dbReference>
<evidence type="ECO:0000256" key="1">
    <source>
        <dbReference type="ARBA" id="ARBA00004032"/>
    </source>
</evidence>
<evidence type="ECO:0000256" key="7">
    <source>
        <dbReference type="SAM" id="MobiDB-lite"/>
    </source>
</evidence>
<dbReference type="RefSeq" id="YP_001960944.1">
    <property type="nucleotide sequence ID" value="NC_010832.1"/>
</dbReference>
<evidence type="ECO:0000256" key="6">
    <source>
        <dbReference type="ARBA" id="ARBA00023274"/>
    </source>
</evidence>
<protein>
    <submittedName>
        <fullName evidence="10">Capsid protein</fullName>
    </submittedName>
    <submittedName>
        <fullName evidence="9">Coat protein</fullName>
    </submittedName>
</protein>
<dbReference type="GeneID" id="6390855"/>
<dbReference type="Pfam" id="PF00286">
    <property type="entry name" value="Flexi_CP"/>
    <property type="match status" value="1"/>
</dbReference>